<sequence>MNSDHIFYRINNIKNASYFNHELHSDDFGYIYVDIINVLEYLYHDMCNGLNYLYDSLREVVVPIGGRGLIVKKNDENVWKHDMIKLGNKLKLDDKDTWITLLNRGAPLNKAVLVASAKGYVDIVRDLIKRGGNANDGVFPAIKFGKIEVLKLLIENGVRLKRPMYSHFGYKLKFEEFAYNNDYFVIACKGRYPDLDVVKYLIEQNLDLTYSNQCIKYAIKNSHVDLVECLIENCPGISRKINKYIKLAKQEYQNNNFACFKDPNNVEIIDYLVKMKKDPDFEIDVLFNKIKHKYIKLQQHYAELDNKLQAKHEKFSGDNPEINDKFTHCVKNNNTNNRKNRVKKLAKCENNLKSKLNKFT</sequence>
<proteinExistence type="predicted"/>
<keyword evidence="2" id="KW-0040">ANK repeat</keyword>
<evidence type="ECO:0000313" key="3">
    <source>
        <dbReference type="EMBL" id="BCS82668.1"/>
    </source>
</evidence>
<keyword evidence="4" id="KW-1185">Reference proteome</keyword>
<dbReference type="Proteomes" id="UP001321479">
    <property type="component" value="Segment"/>
</dbReference>
<dbReference type="Gene3D" id="1.25.40.20">
    <property type="entry name" value="Ankyrin repeat-containing domain"/>
    <property type="match status" value="1"/>
</dbReference>
<keyword evidence="1" id="KW-0677">Repeat</keyword>
<name>A0ABM7NR73_9VIRU</name>
<dbReference type="InterPro" id="IPR036770">
    <property type="entry name" value="Ankyrin_rpt-contain_sf"/>
</dbReference>
<accession>A0ABM7NR73</accession>
<protein>
    <submittedName>
        <fullName evidence="3">Ankyrin repeat protein</fullName>
    </submittedName>
</protein>
<evidence type="ECO:0000256" key="2">
    <source>
        <dbReference type="ARBA" id="ARBA00023043"/>
    </source>
</evidence>
<organism evidence="3 4">
    <name type="scientific">Cotonvirus japonicus</name>
    <dbReference type="NCBI Taxonomy" id="2811091"/>
    <lineage>
        <taxon>Viruses</taxon>
        <taxon>Varidnaviria</taxon>
        <taxon>Bamfordvirae</taxon>
        <taxon>Nucleocytoviricota</taxon>
        <taxon>Megaviricetes</taxon>
        <taxon>Imitervirales</taxon>
        <taxon>Mimiviridae</taxon>
        <taxon>Megamimivirinae</taxon>
        <taxon>Cotonvirus</taxon>
        <taxon>Cotonvirus japonicum</taxon>
    </lineage>
</organism>
<dbReference type="PANTHER" id="PTHR24188">
    <property type="entry name" value="ANKYRIN REPEAT PROTEIN"/>
    <property type="match status" value="1"/>
</dbReference>
<reference evidence="3 4" key="1">
    <citation type="submission" date="2021-02" db="EMBL/GenBank/DDBJ databases">
        <title>Cotonvirus japonicus, which uses Golgi apparatus of host cells for its virion factory, phylogenetically links tailed tupanvirus and icosahedral mimivirus.</title>
        <authorList>
            <person name="Takahashi H."/>
            <person name="Fukaya S."/>
            <person name="Song C."/>
            <person name="Murata K."/>
            <person name="Takemura M."/>
        </authorList>
    </citation>
    <scope>NUCLEOTIDE SEQUENCE [LARGE SCALE GENOMIC DNA]</scope>
</reference>
<dbReference type="RefSeq" id="YP_010841276.1">
    <property type="nucleotide sequence ID" value="NC_079139.1"/>
</dbReference>
<dbReference type="EMBL" id="AP024483">
    <property type="protein sequence ID" value="BCS82668.1"/>
    <property type="molecule type" value="Genomic_DNA"/>
</dbReference>
<dbReference type="GeneID" id="80557873"/>
<dbReference type="SUPFAM" id="SSF48403">
    <property type="entry name" value="Ankyrin repeat"/>
    <property type="match status" value="1"/>
</dbReference>
<evidence type="ECO:0000313" key="4">
    <source>
        <dbReference type="Proteomes" id="UP001321479"/>
    </source>
</evidence>
<dbReference type="PANTHER" id="PTHR24188:SF29">
    <property type="entry name" value="GH09064P"/>
    <property type="match status" value="1"/>
</dbReference>
<evidence type="ECO:0000256" key="1">
    <source>
        <dbReference type="ARBA" id="ARBA00022737"/>
    </source>
</evidence>